<evidence type="ECO:0000313" key="2">
    <source>
        <dbReference type="RefSeq" id="XP_011494283.1"/>
    </source>
</evidence>
<gene>
    <name evidence="2" type="primary">LOC105359382</name>
</gene>
<protein>
    <submittedName>
        <fullName evidence="2">Uncharacterized protein LOC105359382</fullName>
    </submittedName>
</protein>
<dbReference type="KEGG" id="csol:105359382"/>
<reference evidence="2" key="1">
    <citation type="submission" date="2025-08" db="UniProtKB">
        <authorList>
            <consortium name="RefSeq"/>
        </authorList>
    </citation>
    <scope>IDENTIFICATION</scope>
</reference>
<evidence type="ECO:0000313" key="1">
    <source>
        <dbReference type="Proteomes" id="UP000695007"/>
    </source>
</evidence>
<accession>A0AAJ6VL76</accession>
<dbReference type="Proteomes" id="UP000695007">
    <property type="component" value="Unplaced"/>
</dbReference>
<proteinExistence type="predicted"/>
<dbReference type="AlphaFoldDB" id="A0AAJ6VL76"/>
<sequence length="170" mass="19050">MKAAATGSSGGSTTRTTLGCIGKCTSGLTVEQLDFLTDHVQRTLGHAQGRKMLAEYLSQGKRDTDLRCLELYEKCAAYIDKERRYRLSTKEPRVEPLENDVNLALSAAEELDDVPEINLDLLEKYTDALANRSSDSMIDVLEETKYCLMNHLRQAHKGFRAYVMQPCPKS</sequence>
<name>A0AAJ6VL76_9HYME</name>
<dbReference type="GeneID" id="105359382"/>
<organism evidence="1 2">
    <name type="scientific">Ceratosolen solmsi marchali</name>
    <dbReference type="NCBI Taxonomy" id="326594"/>
    <lineage>
        <taxon>Eukaryota</taxon>
        <taxon>Metazoa</taxon>
        <taxon>Ecdysozoa</taxon>
        <taxon>Arthropoda</taxon>
        <taxon>Hexapoda</taxon>
        <taxon>Insecta</taxon>
        <taxon>Pterygota</taxon>
        <taxon>Neoptera</taxon>
        <taxon>Endopterygota</taxon>
        <taxon>Hymenoptera</taxon>
        <taxon>Apocrita</taxon>
        <taxon>Proctotrupomorpha</taxon>
        <taxon>Chalcidoidea</taxon>
        <taxon>Agaonidae</taxon>
        <taxon>Agaoninae</taxon>
        <taxon>Ceratosolen</taxon>
    </lineage>
</organism>
<dbReference type="RefSeq" id="XP_011494283.1">
    <property type="nucleotide sequence ID" value="XM_011495981.1"/>
</dbReference>
<keyword evidence="1" id="KW-1185">Reference proteome</keyword>